<reference evidence="1 2" key="1">
    <citation type="submission" date="2016-07" db="EMBL/GenBank/DDBJ databases">
        <title>Pervasive Adenine N6-methylation of Active Genes in Fungi.</title>
        <authorList>
            <consortium name="DOE Joint Genome Institute"/>
            <person name="Mondo S.J."/>
            <person name="Dannebaum R.O."/>
            <person name="Kuo R.C."/>
            <person name="Labutti K."/>
            <person name="Haridas S."/>
            <person name="Kuo A."/>
            <person name="Salamov A."/>
            <person name="Ahrendt S.R."/>
            <person name="Lipzen A."/>
            <person name="Sullivan W."/>
            <person name="Andreopoulos W.B."/>
            <person name="Clum A."/>
            <person name="Lindquist E."/>
            <person name="Daum C."/>
            <person name="Ramamoorthy G.K."/>
            <person name="Gryganskyi A."/>
            <person name="Culley D."/>
            <person name="Magnuson J.K."/>
            <person name="James T.Y."/>
            <person name="O'Malley M.A."/>
            <person name="Stajich J.E."/>
            <person name="Spatafora J.W."/>
            <person name="Visel A."/>
            <person name="Grigoriev I.V."/>
        </authorList>
    </citation>
    <scope>NUCLEOTIDE SEQUENCE [LARGE SCALE GENOMIC DNA]</scope>
    <source>
        <strain evidence="1 2">JEL800</strain>
    </source>
</reference>
<dbReference type="Proteomes" id="UP000193642">
    <property type="component" value="Unassembled WGS sequence"/>
</dbReference>
<comment type="caution">
    <text evidence="1">The sequence shown here is derived from an EMBL/GenBank/DDBJ whole genome shotgun (WGS) entry which is preliminary data.</text>
</comment>
<evidence type="ECO:0000313" key="2">
    <source>
        <dbReference type="Proteomes" id="UP000193642"/>
    </source>
</evidence>
<protein>
    <submittedName>
        <fullName evidence="1">Uncharacterized protein</fullName>
    </submittedName>
</protein>
<dbReference type="AlphaFoldDB" id="A0A1Y2CAL1"/>
<accession>A0A1Y2CAL1</accession>
<proteinExistence type="predicted"/>
<gene>
    <name evidence="1" type="ORF">BCR33DRAFT_234612</name>
</gene>
<dbReference type="EMBL" id="MCGO01000023">
    <property type="protein sequence ID" value="ORY44070.1"/>
    <property type="molecule type" value="Genomic_DNA"/>
</dbReference>
<evidence type="ECO:0000313" key="1">
    <source>
        <dbReference type="EMBL" id="ORY44070.1"/>
    </source>
</evidence>
<sequence>MEGGLPETLYRFNVIGTRRLPSGSPIHSHVPPQHHNQIKSELQHPPLNYTNQPIYQPNVYQSNAYHNLTSNSYTNPAIPSIQPTVHIPLAYPCALYREPLAKTDIQHQFLLK</sequence>
<organism evidence="1 2">
    <name type="scientific">Rhizoclosmatium globosum</name>
    <dbReference type="NCBI Taxonomy" id="329046"/>
    <lineage>
        <taxon>Eukaryota</taxon>
        <taxon>Fungi</taxon>
        <taxon>Fungi incertae sedis</taxon>
        <taxon>Chytridiomycota</taxon>
        <taxon>Chytridiomycota incertae sedis</taxon>
        <taxon>Chytridiomycetes</taxon>
        <taxon>Chytridiales</taxon>
        <taxon>Chytriomycetaceae</taxon>
        <taxon>Rhizoclosmatium</taxon>
    </lineage>
</organism>
<keyword evidence="2" id="KW-1185">Reference proteome</keyword>
<name>A0A1Y2CAL1_9FUNG</name>